<protein>
    <submittedName>
        <fullName evidence="2">Antibiotic biosynthesis monooxygenase</fullName>
    </submittedName>
</protein>
<name>A0A1H1YW64_9ACTN</name>
<dbReference type="GO" id="GO:0004497">
    <property type="term" value="F:monooxygenase activity"/>
    <property type="evidence" value="ECO:0007669"/>
    <property type="project" value="UniProtKB-KW"/>
</dbReference>
<dbReference type="InterPro" id="IPR011008">
    <property type="entry name" value="Dimeric_a/b-barrel"/>
</dbReference>
<keyword evidence="3" id="KW-1185">Reference proteome</keyword>
<accession>A0A1H1YW64</accession>
<dbReference type="InterPro" id="IPR007138">
    <property type="entry name" value="ABM_dom"/>
</dbReference>
<organism evidence="2 3">
    <name type="scientific">Microlunatus soli</name>
    <dbReference type="NCBI Taxonomy" id="630515"/>
    <lineage>
        <taxon>Bacteria</taxon>
        <taxon>Bacillati</taxon>
        <taxon>Actinomycetota</taxon>
        <taxon>Actinomycetes</taxon>
        <taxon>Propionibacteriales</taxon>
        <taxon>Propionibacteriaceae</taxon>
        <taxon>Microlunatus</taxon>
    </lineage>
</organism>
<keyword evidence="2" id="KW-0560">Oxidoreductase</keyword>
<keyword evidence="2" id="KW-0503">Monooxygenase</keyword>
<dbReference type="EMBL" id="LT629772">
    <property type="protein sequence ID" value="SDT25176.1"/>
    <property type="molecule type" value="Genomic_DNA"/>
</dbReference>
<dbReference type="Proteomes" id="UP000199103">
    <property type="component" value="Chromosome I"/>
</dbReference>
<dbReference type="OrthoDB" id="5193042at2"/>
<dbReference type="AlphaFoldDB" id="A0A1H1YW64"/>
<proteinExistence type="predicted"/>
<dbReference type="STRING" id="630515.SAMN04489812_4795"/>
<dbReference type="Pfam" id="PF03992">
    <property type="entry name" value="ABM"/>
    <property type="match status" value="1"/>
</dbReference>
<dbReference type="SUPFAM" id="SSF54909">
    <property type="entry name" value="Dimeric alpha+beta barrel"/>
    <property type="match status" value="1"/>
</dbReference>
<gene>
    <name evidence="2" type="ORF">SAMN04489812_4795</name>
</gene>
<dbReference type="Gene3D" id="3.30.70.100">
    <property type="match status" value="1"/>
</dbReference>
<dbReference type="PROSITE" id="PS51725">
    <property type="entry name" value="ABM"/>
    <property type="match status" value="1"/>
</dbReference>
<evidence type="ECO:0000313" key="3">
    <source>
        <dbReference type="Proteomes" id="UP000199103"/>
    </source>
</evidence>
<evidence type="ECO:0000313" key="2">
    <source>
        <dbReference type="EMBL" id="SDT25176.1"/>
    </source>
</evidence>
<feature type="domain" description="ABM" evidence="1">
    <location>
        <begin position="1"/>
        <end position="89"/>
    </location>
</feature>
<sequence length="96" mass="10628">MIVISRFRVPPERTEGFVGQARAAIEVLSSADGFRSADLGRNTDEPDLWTITTRWRNVGSYRRGLGSYEAKLTVAPLLSEAVDEPSAYIDPDDLTL</sequence>
<reference evidence="2 3" key="1">
    <citation type="submission" date="2016-10" db="EMBL/GenBank/DDBJ databases">
        <authorList>
            <person name="de Groot N.N."/>
        </authorList>
    </citation>
    <scope>NUCLEOTIDE SEQUENCE [LARGE SCALE GENOMIC DNA]</scope>
    <source>
        <strain evidence="2 3">DSM 21800</strain>
    </source>
</reference>
<evidence type="ECO:0000259" key="1">
    <source>
        <dbReference type="PROSITE" id="PS51725"/>
    </source>
</evidence>